<accession>A0A9D4XL45</accession>
<dbReference type="CDD" id="cd09629">
    <property type="entry name" value="DOMON_CIL1_like"/>
    <property type="match status" value="1"/>
</dbReference>
<keyword evidence="7" id="KW-1133">Transmembrane helix</keyword>
<dbReference type="EMBL" id="JAMSHJ010000004">
    <property type="protein sequence ID" value="KAI5423029.1"/>
    <property type="molecule type" value="Genomic_DNA"/>
</dbReference>
<dbReference type="PROSITE" id="PS50836">
    <property type="entry name" value="DOMON"/>
    <property type="match status" value="1"/>
</dbReference>
<dbReference type="PANTHER" id="PTHR23130:SF157">
    <property type="entry name" value="AUXIN-INDUCED IN ROOT CULTURES PROTEIN 12"/>
    <property type="match status" value="1"/>
</dbReference>
<keyword evidence="2" id="KW-0813">Transport</keyword>
<dbReference type="Gramene" id="Psat04G0614800-T1">
    <property type="protein sequence ID" value="KAI5423029.1"/>
    <property type="gene ID" value="KIW84_046148"/>
</dbReference>
<gene>
    <name evidence="9" type="ORF">KIW84_046148</name>
</gene>
<feature type="non-terminal residue" evidence="9">
    <location>
        <position position="1"/>
    </location>
</feature>
<keyword evidence="7" id="KW-0812">Transmembrane</keyword>
<comment type="subcellular location">
    <subcellularLocation>
        <location evidence="1">Membrane</location>
    </subcellularLocation>
</comment>
<dbReference type="InterPro" id="IPR045265">
    <property type="entry name" value="AIR12_DOMON"/>
</dbReference>
<keyword evidence="3" id="KW-0732">Signal</keyword>
<evidence type="ECO:0000256" key="3">
    <source>
        <dbReference type="ARBA" id="ARBA00022729"/>
    </source>
</evidence>
<evidence type="ECO:0000256" key="6">
    <source>
        <dbReference type="SAM" id="MobiDB-lite"/>
    </source>
</evidence>
<sequence>KKDKNNNNLLLSTRSFLLYIATSNHKVENHYYNLFLLSSLLQSSTMASPFSPFVLALTVSIFISLVFPTSALTCTSQKLSPNHSFANCTDLPALGATLHYTYNDTTRAISVAYSATPPANGWVAWGVNPSGGGMVGTQALIAFKKQDKVEVLLFNLTSYNSLTPVTNLSVETSAISGEESNGVITIFATVILPKKTDVNITQVWQVGPVVSGRPMKHDSTPDNLKAVTSLSVETTAIGGANSTTGGGNSTTGGGNSTASAPSAAGGGVSLVVPGLGYCFGFVMILFSLITM</sequence>
<evidence type="ECO:0000256" key="4">
    <source>
        <dbReference type="ARBA" id="ARBA00022982"/>
    </source>
</evidence>
<feature type="domain" description="DOMON" evidence="8">
    <location>
        <begin position="94"/>
        <end position="207"/>
    </location>
</feature>
<dbReference type="PANTHER" id="PTHR23130">
    <property type="entry name" value="CYTOCHROME B561 AND DOMON DOMAIN-CONTAINING PROTEIN"/>
    <property type="match status" value="1"/>
</dbReference>
<comment type="caution">
    <text evidence="9">The sequence shown here is derived from an EMBL/GenBank/DDBJ whole genome shotgun (WGS) entry which is preliminary data.</text>
</comment>
<protein>
    <recommendedName>
        <fullName evidence="8">DOMON domain-containing protein</fullName>
    </recommendedName>
</protein>
<dbReference type="GO" id="GO:0016020">
    <property type="term" value="C:membrane"/>
    <property type="evidence" value="ECO:0007669"/>
    <property type="project" value="UniProtKB-SubCell"/>
</dbReference>
<evidence type="ECO:0000256" key="1">
    <source>
        <dbReference type="ARBA" id="ARBA00004370"/>
    </source>
</evidence>
<evidence type="ECO:0000256" key="2">
    <source>
        <dbReference type="ARBA" id="ARBA00022448"/>
    </source>
</evidence>
<reference evidence="9 10" key="1">
    <citation type="journal article" date="2022" name="Nat. Genet.">
        <title>Improved pea reference genome and pan-genome highlight genomic features and evolutionary characteristics.</title>
        <authorList>
            <person name="Yang T."/>
            <person name="Liu R."/>
            <person name="Luo Y."/>
            <person name="Hu S."/>
            <person name="Wang D."/>
            <person name="Wang C."/>
            <person name="Pandey M.K."/>
            <person name="Ge S."/>
            <person name="Xu Q."/>
            <person name="Li N."/>
            <person name="Li G."/>
            <person name="Huang Y."/>
            <person name="Saxena R.K."/>
            <person name="Ji Y."/>
            <person name="Li M."/>
            <person name="Yan X."/>
            <person name="He Y."/>
            <person name="Liu Y."/>
            <person name="Wang X."/>
            <person name="Xiang C."/>
            <person name="Varshney R.K."/>
            <person name="Ding H."/>
            <person name="Gao S."/>
            <person name="Zong X."/>
        </authorList>
    </citation>
    <scope>NUCLEOTIDE SEQUENCE [LARGE SCALE GENOMIC DNA]</scope>
    <source>
        <strain evidence="9 10">cv. Zhongwan 6</strain>
    </source>
</reference>
<evidence type="ECO:0000256" key="5">
    <source>
        <dbReference type="ARBA" id="ARBA00023136"/>
    </source>
</evidence>
<feature type="region of interest" description="Disordered" evidence="6">
    <location>
        <begin position="237"/>
        <end position="259"/>
    </location>
</feature>
<name>A0A9D4XL45_PEA</name>
<keyword evidence="5 7" id="KW-0472">Membrane</keyword>
<feature type="transmembrane region" description="Helical" evidence="7">
    <location>
        <begin position="53"/>
        <end position="72"/>
    </location>
</feature>
<evidence type="ECO:0000259" key="8">
    <source>
        <dbReference type="PROSITE" id="PS50836"/>
    </source>
</evidence>
<evidence type="ECO:0000256" key="7">
    <source>
        <dbReference type="SAM" id="Phobius"/>
    </source>
</evidence>
<organism evidence="9 10">
    <name type="scientific">Pisum sativum</name>
    <name type="common">Garden pea</name>
    <name type="synonym">Lathyrus oleraceus</name>
    <dbReference type="NCBI Taxonomy" id="3888"/>
    <lineage>
        <taxon>Eukaryota</taxon>
        <taxon>Viridiplantae</taxon>
        <taxon>Streptophyta</taxon>
        <taxon>Embryophyta</taxon>
        <taxon>Tracheophyta</taxon>
        <taxon>Spermatophyta</taxon>
        <taxon>Magnoliopsida</taxon>
        <taxon>eudicotyledons</taxon>
        <taxon>Gunneridae</taxon>
        <taxon>Pentapetalae</taxon>
        <taxon>rosids</taxon>
        <taxon>fabids</taxon>
        <taxon>Fabales</taxon>
        <taxon>Fabaceae</taxon>
        <taxon>Papilionoideae</taxon>
        <taxon>50 kb inversion clade</taxon>
        <taxon>NPAAA clade</taxon>
        <taxon>Hologalegina</taxon>
        <taxon>IRL clade</taxon>
        <taxon>Fabeae</taxon>
        <taxon>Lathyrus</taxon>
    </lineage>
</organism>
<evidence type="ECO:0000313" key="10">
    <source>
        <dbReference type="Proteomes" id="UP001058974"/>
    </source>
</evidence>
<dbReference type="Pfam" id="PF04526">
    <property type="entry name" value="DUF568"/>
    <property type="match status" value="1"/>
</dbReference>
<dbReference type="InterPro" id="IPR005018">
    <property type="entry name" value="DOMON_domain"/>
</dbReference>
<feature type="compositionally biased region" description="Gly residues" evidence="6">
    <location>
        <begin position="244"/>
        <end position="255"/>
    </location>
</feature>
<keyword evidence="4" id="KW-0249">Electron transport</keyword>
<dbReference type="AlphaFoldDB" id="A0A9D4XL45"/>
<dbReference type="Proteomes" id="UP001058974">
    <property type="component" value="Chromosome 4"/>
</dbReference>
<proteinExistence type="predicted"/>
<feature type="transmembrane region" description="Helical" evidence="7">
    <location>
        <begin position="270"/>
        <end position="289"/>
    </location>
</feature>
<evidence type="ECO:0000313" key="9">
    <source>
        <dbReference type="EMBL" id="KAI5423029.1"/>
    </source>
</evidence>
<keyword evidence="10" id="KW-1185">Reference proteome</keyword>